<dbReference type="InterPro" id="IPR050445">
    <property type="entry name" value="Bact_polysacc_biosynth/exp"/>
</dbReference>
<protein>
    <submittedName>
        <fullName evidence="4">Chain length determinant protein tyrosine kinase EpsG</fullName>
    </submittedName>
</protein>
<dbReference type="SUPFAM" id="SSF160246">
    <property type="entry name" value="EspE N-terminal domain-like"/>
    <property type="match status" value="1"/>
</dbReference>
<dbReference type="InterPro" id="IPR017479">
    <property type="entry name" value="Tyr_kinase_chain_length_EpsG"/>
</dbReference>
<keyword evidence="4" id="KW-0418">Kinase</keyword>
<dbReference type="CDD" id="cd05387">
    <property type="entry name" value="BY-kinase"/>
    <property type="match status" value="1"/>
</dbReference>
<sequence>MSVPMHTLSPAPTGAERASASGEHASIGSVLLEMGKITPENAERVLRMQKELGIRFGEAAIKLGLITDADIQQVLARQFDYPYLLEGESKFSPKLVAAYQPFTPQVEALRAVRSQLMLRWFTQGRKALAVVSLDEEDGGSIFAANLAVVFSQLGEQTLLVDGNLRAPSQQQIFDLGNGLGLSDILAGRAGQEAVSRIDSFVALSVLPSGTLPPNPQELLGRDTFRNLSADLEQRYDVVLYDAPPFATGADALPLVARAGGVIIVVRKNRSRYNDIAALSDRIAQSGAQIVGTVLVDH</sequence>
<dbReference type="GO" id="GO:0005524">
    <property type="term" value="F:ATP binding"/>
    <property type="evidence" value="ECO:0007669"/>
    <property type="project" value="UniProtKB-KW"/>
</dbReference>
<accession>A0A7W2ER74</accession>
<comment type="caution">
    <text evidence="4">The sequence shown here is derived from an EMBL/GenBank/DDBJ whole genome shotgun (WGS) entry which is preliminary data.</text>
</comment>
<dbReference type="Gene3D" id="3.40.50.300">
    <property type="entry name" value="P-loop containing nucleotide triphosphate hydrolases"/>
    <property type="match status" value="1"/>
</dbReference>
<dbReference type="EMBL" id="JACEZT010000004">
    <property type="protein sequence ID" value="MBA5637132.1"/>
    <property type="molecule type" value="Genomic_DNA"/>
</dbReference>
<feature type="region of interest" description="Disordered" evidence="3">
    <location>
        <begin position="1"/>
        <end position="22"/>
    </location>
</feature>
<dbReference type="SUPFAM" id="SSF52540">
    <property type="entry name" value="P-loop containing nucleoside triphosphate hydrolases"/>
    <property type="match status" value="1"/>
</dbReference>
<dbReference type="InterPro" id="IPR037257">
    <property type="entry name" value="T2SS_E_N_sf"/>
</dbReference>
<dbReference type="Proteomes" id="UP000534388">
    <property type="component" value="Unassembled WGS sequence"/>
</dbReference>
<reference evidence="4 5" key="1">
    <citation type="submission" date="2020-07" db="EMBL/GenBank/DDBJ databases">
        <title>Novel species isolated from subtropical streams in China.</title>
        <authorList>
            <person name="Lu H."/>
        </authorList>
    </citation>
    <scope>NUCLEOTIDE SEQUENCE [LARGE SCALE GENOMIC DNA]</scope>
    <source>
        <strain evidence="4 5">LX20W</strain>
    </source>
</reference>
<organism evidence="4 5">
    <name type="scientific">Rugamonas brunnea</name>
    <dbReference type="NCBI Taxonomy" id="2758569"/>
    <lineage>
        <taxon>Bacteria</taxon>
        <taxon>Pseudomonadati</taxon>
        <taxon>Pseudomonadota</taxon>
        <taxon>Betaproteobacteria</taxon>
        <taxon>Burkholderiales</taxon>
        <taxon>Oxalobacteraceae</taxon>
        <taxon>Telluria group</taxon>
        <taxon>Rugamonas</taxon>
    </lineage>
</organism>
<evidence type="ECO:0000256" key="3">
    <source>
        <dbReference type="SAM" id="MobiDB-lite"/>
    </source>
</evidence>
<name>A0A7W2ER74_9BURK</name>
<keyword evidence="4" id="KW-0808">Transferase</keyword>
<gene>
    <name evidence="4" type="primary">epsG</name>
    <name evidence="4" type="ORF">H3H37_08695</name>
</gene>
<dbReference type="PANTHER" id="PTHR32309:SF13">
    <property type="entry name" value="FERRIC ENTEROBACTIN TRANSPORT PROTEIN FEPE"/>
    <property type="match status" value="1"/>
</dbReference>
<dbReference type="NCBIfam" id="TIGR01007">
    <property type="entry name" value="eps_fam"/>
    <property type="match status" value="1"/>
</dbReference>
<evidence type="ECO:0000313" key="5">
    <source>
        <dbReference type="Proteomes" id="UP000534388"/>
    </source>
</evidence>
<dbReference type="InterPro" id="IPR005702">
    <property type="entry name" value="Wzc-like_C"/>
</dbReference>
<evidence type="ECO:0000256" key="1">
    <source>
        <dbReference type="ARBA" id="ARBA00022741"/>
    </source>
</evidence>
<keyword evidence="5" id="KW-1185">Reference proteome</keyword>
<keyword evidence="1" id="KW-0547">Nucleotide-binding</keyword>
<dbReference type="GO" id="GO:0004713">
    <property type="term" value="F:protein tyrosine kinase activity"/>
    <property type="evidence" value="ECO:0007669"/>
    <property type="project" value="TreeGrafter"/>
</dbReference>
<dbReference type="PANTHER" id="PTHR32309">
    <property type="entry name" value="TYROSINE-PROTEIN KINASE"/>
    <property type="match status" value="1"/>
</dbReference>
<evidence type="ECO:0000313" key="4">
    <source>
        <dbReference type="EMBL" id="MBA5637132.1"/>
    </source>
</evidence>
<dbReference type="InterPro" id="IPR027417">
    <property type="entry name" value="P-loop_NTPase"/>
</dbReference>
<proteinExistence type="predicted"/>
<evidence type="ECO:0000256" key="2">
    <source>
        <dbReference type="ARBA" id="ARBA00022840"/>
    </source>
</evidence>
<dbReference type="NCBIfam" id="TIGR03029">
    <property type="entry name" value="EpsG"/>
    <property type="match status" value="1"/>
</dbReference>
<dbReference type="GO" id="GO:0005886">
    <property type="term" value="C:plasma membrane"/>
    <property type="evidence" value="ECO:0007669"/>
    <property type="project" value="TreeGrafter"/>
</dbReference>
<dbReference type="AlphaFoldDB" id="A0A7W2ER74"/>
<keyword evidence="2" id="KW-0067">ATP-binding</keyword>